<gene>
    <name evidence="1" type="ORF">METZ01_LOCUS214839</name>
</gene>
<dbReference type="AlphaFoldDB" id="A0A382FH22"/>
<evidence type="ECO:0000313" key="1">
    <source>
        <dbReference type="EMBL" id="SVB61985.1"/>
    </source>
</evidence>
<dbReference type="EMBL" id="UINC01049790">
    <property type="protein sequence ID" value="SVB61985.1"/>
    <property type="molecule type" value="Genomic_DNA"/>
</dbReference>
<organism evidence="1">
    <name type="scientific">marine metagenome</name>
    <dbReference type="NCBI Taxonomy" id="408172"/>
    <lineage>
        <taxon>unclassified sequences</taxon>
        <taxon>metagenomes</taxon>
        <taxon>ecological metagenomes</taxon>
    </lineage>
</organism>
<accession>A0A382FH22</accession>
<name>A0A382FH22_9ZZZZ</name>
<sequence length="40" mass="4460">MKGLYFAHVPLAAMVLFLSCCNSSKQTTVDFEDGRYEGMV</sequence>
<feature type="non-terminal residue" evidence="1">
    <location>
        <position position="40"/>
    </location>
</feature>
<reference evidence="1" key="1">
    <citation type="submission" date="2018-05" db="EMBL/GenBank/DDBJ databases">
        <authorList>
            <person name="Lanie J.A."/>
            <person name="Ng W.-L."/>
            <person name="Kazmierczak K.M."/>
            <person name="Andrzejewski T.M."/>
            <person name="Davidsen T.M."/>
            <person name="Wayne K.J."/>
            <person name="Tettelin H."/>
            <person name="Glass J.I."/>
            <person name="Rusch D."/>
            <person name="Podicherti R."/>
            <person name="Tsui H.-C.T."/>
            <person name="Winkler M.E."/>
        </authorList>
    </citation>
    <scope>NUCLEOTIDE SEQUENCE</scope>
</reference>
<protein>
    <submittedName>
        <fullName evidence="1">Uncharacterized protein</fullName>
    </submittedName>
</protein>
<dbReference type="PROSITE" id="PS51257">
    <property type="entry name" value="PROKAR_LIPOPROTEIN"/>
    <property type="match status" value="1"/>
</dbReference>
<proteinExistence type="predicted"/>